<reference evidence="7 8" key="1">
    <citation type="submission" date="2024-06" db="EMBL/GenBank/DDBJ databases">
        <title>The Natural Products Discovery Center: Release of the First 8490 Sequenced Strains for Exploring Actinobacteria Biosynthetic Diversity.</title>
        <authorList>
            <person name="Kalkreuter E."/>
            <person name="Kautsar S.A."/>
            <person name="Yang D."/>
            <person name="Bader C.D."/>
            <person name="Teijaro C.N."/>
            <person name="Fluegel L."/>
            <person name="Davis C.M."/>
            <person name="Simpson J.R."/>
            <person name="Lauterbach L."/>
            <person name="Steele A.D."/>
            <person name="Gui C."/>
            <person name="Meng S."/>
            <person name="Li G."/>
            <person name="Viehrig K."/>
            <person name="Ye F."/>
            <person name="Su P."/>
            <person name="Kiefer A.F."/>
            <person name="Nichols A."/>
            <person name="Cepeda A.J."/>
            <person name="Yan W."/>
            <person name="Fan B."/>
            <person name="Jiang Y."/>
            <person name="Adhikari A."/>
            <person name="Zheng C.-J."/>
            <person name="Schuster L."/>
            <person name="Cowan T.M."/>
            <person name="Smanski M.J."/>
            <person name="Chevrette M.G."/>
            <person name="De Carvalho L.P.S."/>
            <person name="Shen B."/>
        </authorList>
    </citation>
    <scope>NUCLEOTIDE SEQUENCE [LARGE SCALE GENOMIC DNA]</scope>
    <source>
        <strain evidence="7 8">NPDC050100</strain>
    </source>
</reference>
<dbReference type="Proteomes" id="UP001551675">
    <property type="component" value="Unassembled WGS sequence"/>
</dbReference>
<dbReference type="Pfam" id="PF07291">
    <property type="entry name" value="MauE"/>
    <property type="match status" value="1"/>
</dbReference>
<name>A0ABV3GKL1_MICGL</name>
<feature type="transmembrane region" description="Helical" evidence="5">
    <location>
        <begin position="71"/>
        <end position="94"/>
    </location>
</feature>
<keyword evidence="3 5" id="KW-1133">Transmembrane helix</keyword>
<dbReference type="EMBL" id="JBFALK010000015">
    <property type="protein sequence ID" value="MEV0972158.1"/>
    <property type="molecule type" value="Genomic_DNA"/>
</dbReference>
<protein>
    <submittedName>
        <fullName evidence="7">MauE/DoxX family redox-associated membrane protein</fullName>
    </submittedName>
</protein>
<feature type="transmembrane region" description="Helical" evidence="5">
    <location>
        <begin position="117"/>
        <end position="136"/>
    </location>
</feature>
<feature type="transmembrane region" description="Helical" evidence="5">
    <location>
        <begin position="6"/>
        <end position="25"/>
    </location>
</feature>
<dbReference type="InterPro" id="IPR009908">
    <property type="entry name" value="Methylamine_util_MauE"/>
</dbReference>
<feature type="domain" description="Methylamine utilisation protein MauE" evidence="6">
    <location>
        <begin position="7"/>
        <end position="132"/>
    </location>
</feature>
<evidence type="ECO:0000256" key="1">
    <source>
        <dbReference type="ARBA" id="ARBA00004141"/>
    </source>
</evidence>
<proteinExistence type="predicted"/>
<comment type="subcellular location">
    <subcellularLocation>
        <location evidence="1">Membrane</location>
        <topology evidence="1">Multi-pass membrane protein</topology>
    </subcellularLocation>
</comment>
<organism evidence="7 8">
    <name type="scientific">Microtetraspora glauca</name>
    <dbReference type="NCBI Taxonomy" id="1996"/>
    <lineage>
        <taxon>Bacteria</taxon>
        <taxon>Bacillati</taxon>
        <taxon>Actinomycetota</taxon>
        <taxon>Actinomycetes</taxon>
        <taxon>Streptosporangiales</taxon>
        <taxon>Streptosporangiaceae</taxon>
        <taxon>Microtetraspora</taxon>
    </lineage>
</organism>
<evidence type="ECO:0000313" key="8">
    <source>
        <dbReference type="Proteomes" id="UP001551675"/>
    </source>
</evidence>
<feature type="transmembrane region" description="Helical" evidence="5">
    <location>
        <begin position="37"/>
        <end position="65"/>
    </location>
</feature>
<evidence type="ECO:0000256" key="3">
    <source>
        <dbReference type="ARBA" id="ARBA00022989"/>
    </source>
</evidence>
<dbReference type="RefSeq" id="WP_358137016.1">
    <property type="nucleotide sequence ID" value="NZ_JBFALK010000015.1"/>
</dbReference>
<evidence type="ECO:0000259" key="6">
    <source>
        <dbReference type="Pfam" id="PF07291"/>
    </source>
</evidence>
<comment type="caution">
    <text evidence="7">The sequence shown here is derived from an EMBL/GenBank/DDBJ whole genome shotgun (WGS) entry which is preliminary data.</text>
</comment>
<keyword evidence="4 5" id="KW-0472">Membrane</keyword>
<accession>A0ABV3GKL1</accession>
<evidence type="ECO:0000256" key="2">
    <source>
        <dbReference type="ARBA" id="ARBA00022692"/>
    </source>
</evidence>
<keyword evidence="8" id="KW-1185">Reference proteome</keyword>
<evidence type="ECO:0000256" key="4">
    <source>
        <dbReference type="ARBA" id="ARBA00023136"/>
    </source>
</evidence>
<evidence type="ECO:0000313" key="7">
    <source>
        <dbReference type="EMBL" id="MEV0972158.1"/>
    </source>
</evidence>
<gene>
    <name evidence="7" type="ORF">AB0I59_26470</name>
</gene>
<keyword evidence="2 5" id="KW-0812">Transmembrane</keyword>
<evidence type="ECO:0000256" key="5">
    <source>
        <dbReference type="SAM" id="Phobius"/>
    </source>
</evidence>
<sequence length="172" mass="17551">MAEVFSGTLLVAVFLTSGVGKVINYSSFEESVRQMRLLPAGAVPVAAVLIITAELVTVLSIMAGLVKSPGILMVGFALAAVLCVVFGLAIATVIRRGNAVSCNCFGRQASPFSARHIVRNTLLAAAAVVGMLGAGAGAGADSWTTETGITVVAGLFLSLLVILLDDLVDLFA</sequence>
<feature type="transmembrane region" description="Helical" evidence="5">
    <location>
        <begin position="148"/>
        <end position="168"/>
    </location>
</feature>